<evidence type="ECO:0008006" key="2">
    <source>
        <dbReference type="Google" id="ProtNLM"/>
    </source>
</evidence>
<feature type="non-terminal residue" evidence="1">
    <location>
        <position position="1"/>
    </location>
</feature>
<proteinExistence type="predicted"/>
<reference evidence="1" key="1">
    <citation type="submission" date="2018-06" db="EMBL/GenBank/DDBJ databases">
        <authorList>
            <person name="Zhirakovskaya E."/>
        </authorList>
    </citation>
    <scope>NUCLEOTIDE SEQUENCE</scope>
</reference>
<dbReference type="PROSITE" id="PS00330">
    <property type="entry name" value="HEMOLYSIN_CALCIUM"/>
    <property type="match status" value="1"/>
</dbReference>
<protein>
    <recommendedName>
        <fullName evidence="2">Alkaline phosphatase</fullName>
    </recommendedName>
</protein>
<dbReference type="Gene3D" id="2.150.10.10">
    <property type="entry name" value="Serralysin-like metalloprotease, C-terminal"/>
    <property type="match status" value="2"/>
</dbReference>
<dbReference type="InterPro" id="IPR011049">
    <property type="entry name" value="Serralysin-like_metalloprot_C"/>
</dbReference>
<dbReference type="AlphaFoldDB" id="A0A3B0SIK0"/>
<name>A0A3B0SIK0_9ZZZZ</name>
<organism evidence="1">
    <name type="scientific">hydrothermal vent metagenome</name>
    <dbReference type="NCBI Taxonomy" id="652676"/>
    <lineage>
        <taxon>unclassified sequences</taxon>
        <taxon>metagenomes</taxon>
        <taxon>ecological metagenomes</taxon>
    </lineage>
</organism>
<accession>A0A3B0SIK0</accession>
<gene>
    <name evidence="1" type="ORF">MNBD_ALPHA04-679</name>
</gene>
<evidence type="ECO:0000313" key="1">
    <source>
        <dbReference type="EMBL" id="VAW02252.1"/>
    </source>
</evidence>
<sequence>FEQLPFENVSITGNTVIGGLYNGIAINGVNGGNMEFNVVLEMAGRRSWIRTNNDENFQVQNNRSTFYVFDERTDVRHSDNQLVDGTDDQISDAISAWIAEHRAVVDRSEALTDALAEYIEPETDSDGQDTSDSAAPGHASGNDVLFGNDVLYGNDVLFGNTMNDQLFDDTGIDYISGGERIDMLAGGSGIDFLDGGANRFRFNEGDYSSARPSNSDRVSDFWSAQDDRIELARVEAISGEGAFQFIGATVFGGTATQIRYDQFGDITTIVESGNGVGGQADYNSARTSNSDQISDFSSAQGDRIELTSVEAISGDDVSQFIGTTVFGGTATQIRYDQPGSIAALLEGNTDSDSQDDFAIRLDGIHVLTPFDLFF</sequence>
<dbReference type="EMBL" id="UOEF01000343">
    <property type="protein sequence ID" value="VAW02252.1"/>
    <property type="molecule type" value="Genomic_DNA"/>
</dbReference>
<dbReference type="SUPFAM" id="SSF51120">
    <property type="entry name" value="beta-Roll"/>
    <property type="match status" value="1"/>
</dbReference>
<dbReference type="InterPro" id="IPR018511">
    <property type="entry name" value="Hemolysin-typ_Ca-bd_CS"/>
</dbReference>